<keyword evidence="3" id="KW-1185">Reference proteome</keyword>
<protein>
    <submittedName>
        <fullName evidence="2">Uncharacterized protein</fullName>
    </submittedName>
</protein>
<sequence>MAFKLNSHHAEHKCLCLSNTPSIPRSSPAKCFSTEDINHNHYLLDAVPRDTEDQSTLSTLPVSIQNSRLTYHDPAGQSSRTPQIQHRSN</sequence>
<dbReference type="Proteomes" id="UP000008062">
    <property type="component" value="Chromosome 9"/>
</dbReference>
<proteinExistence type="predicted"/>
<dbReference type="RefSeq" id="XP_003849813.1">
    <property type="nucleotide sequence ID" value="XM_003849765.1"/>
</dbReference>
<dbReference type="EMBL" id="CM001204">
    <property type="protein sequence ID" value="EGP84789.1"/>
    <property type="molecule type" value="Genomic_DNA"/>
</dbReference>
<dbReference type="KEGG" id="ztr:MYCGRDRAFT_105657"/>
<gene>
    <name evidence="2" type="ORF">MYCGRDRAFT_105657</name>
</gene>
<feature type="region of interest" description="Disordered" evidence="1">
    <location>
        <begin position="54"/>
        <end position="89"/>
    </location>
</feature>
<evidence type="ECO:0000313" key="2">
    <source>
        <dbReference type="EMBL" id="EGP84789.1"/>
    </source>
</evidence>
<reference evidence="2 3" key="1">
    <citation type="journal article" date="2011" name="PLoS Genet.">
        <title>Finished genome of the fungal wheat pathogen Mycosphaerella graminicola reveals dispensome structure, chromosome plasticity, and stealth pathogenesis.</title>
        <authorList>
            <person name="Goodwin S.B."/>
            <person name="Ben M'barek S."/>
            <person name="Dhillon B."/>
            <person name="Wittenberg A.H.J."/>
            <person name="Crane C.F."/>
            <person name="Hane J.K."/>
            <person name="Foster A.J."/>
            <person name="Van der Lee T.A.J."/>
            <person name="Grimwood J."/>
            <person name="Aerts A."/>
            <person name="Antoniw J."/>
            <person name="Bailey A."/>
            <person name="Bluhm B."/>
            <person name="Bowler J."/>
            <person name="Bristow J."/>
            <person name="van der Burgt A."/>
            <person name="Canto-Canche B."/>
            <person name="Churchill A.C.L."/>
            <person name="Conde-Ferraez L."/>
            <person name="Cools H.J."/>
            <person name="Coutinho P.M."/>
            <person name="Csukai M."/>
            <person name="Dehal P."/>
            <person name="De Wit P."/>
            <person name="Donzelli B."/>
            <person name="van de Geest H.C."/>
            <person name="van Ham R.C.H.J."/>
            <person name="Hammond-Kosack K.E."/>
            <person name="Henrissat B."/>
            <person name="Kilian A."/>
            <person name="Kobayashi A.K."/>
            <person name="Koopmann E."/>
            <person name="Kourmpetis Y."/>
            <person name="Kuzniar A."/>
            <person name="Lindquist E."/>
            <person name="Lombard V."/>
            <person name="Maliepaard C."/>
            <person name="Martins N."/>
            <person name="Mehrabi R."/>
            <person name="Nap J.P.H."/>
            <person name="Ponomarenko A."/>
            <person name="Rudd J.J."/>
            <person name="Salamov A."/>
            <person name="Schmutz J."/>
            <person name="Schouten H.J."/>
            <person name="Shapiro H."/>
            <person name="Stergiopoulos I."/>
            <person name="Torriani S.F.F."/>
            <person name="Tu H."/>
            <person name="de Vries R.P."/>
            <person name="Waalwijk C."/>
            <person name="Ware S.B."/>
            <person name="Wiebenga A."/>
            <person name="Zwiers L.-H."/>
            <person name="Oliver R.P."/>
            <person name="Grigoriev I.V."/>
            <person name="Kema G.H.J."/>
        </authorList>
    </citation>
    <scope>NUCLEOTIDE SEQUENCE [LARGE SCALE GENOMIC DNA]</scope>
    <source>
        <strain evidence="3">CBS 115943 / IPO323</strain>
    </source>
</reference>
<name>F9XJ31_ZYMTI</name>
<dbReference type="AlphaFoldDB" id="F9XJ31"/>
<accession>F9XJ31</accession>
<dbReference type="HOGENOM" id="CLU_2456512_0_0_1"/>
<dbReference type="GeneID" id="13398924"/>
<evidence type="ECO:0000313" key="3">
    <source>
        <dbReference type="Proteomes" id="UP000008062"/>
    </source>
</evidence>
<organism evidence="2 3">
    <name type="scientific">Zymoseptoria tritici (strain CBS 115943 / IPO323)</name>
    <name type="common">Speckled leaf blotch fungus</name>
    <name type="synonym">Septoria tritici</name>
    <dbReference type="NCBI Taxonomy" id="336722"/>
    <lineage>
        <taxon>Eukaryota</taxon>
        <taxon>Fungi</taxon>
        <taxon>Dikarya</taxon>
        <taxon>Ascomycota</taxon>
        <taxon>Pezizomycotina</taxon>
        <taxon>Dothideomycetes</taxon>
        <taxon>Dothideomycetidae</taxon>
        <taxon>Mycosphaerellales</taxon>
        <taxon>Mycosphaerellaceae</taxon>
        <taxon>Zymoseptoria</taxon>
    </lineage>
</organism>
<feature type="compositionally biased region" description="Polar residues" evidence="1">
    <location>
        <begin position="76"/>
        <end position="89"/>
    </location>
</feature>
<evidence type="ECO:0000256" key="1">
    <source>
        <dbReference type="SAM" id="MobiDB-lite"/>
    </source>
</evidence>
<dbReference type="InParanoid" id="F9XJ31"/>
<feature type="compositionally biased region" description="Polar residues" evidence="1">
    <location>
        <begin position="54"/>
        <end position="69"/>
    </location>
</feature>